<keyword evidence="2" id="KW-0158">Chromosome</keyword>
<evidence type="ECO:0000256" key="7">
    <source>
        <dbReference type="SAM" id="MobiDB-lite"/>
    </source>
</evidence>
<name>D6PJ39_9ZZZZ</name>
<dbReference type="PANTHER" id="PTHR16040">
    <property type="entry name" value="AUSTRALIN, ISOFORM A-RELATED"/>
    <property type="match status" value="1"/>
</dbReference>
<evidence type="ECO:0000256" key="1">
    <source>
        <dbReference type="ARBA" id="ARBA00004584"/>
    </source>
</evidence>
<keyword evidence="4" id="KW-0498">Mitosis</keyword>
<keyword evidence="5" id="KW-0131">Cell cycle</keyword>
<dbReference type="Pfam" id="PF10512">
    <property type="entry name" value="Borealin"/>
    <property type="match status" value="1"/>
</dbReference>
<evidence type="ECO:0000259" key="9">
    <source>
        <dbReference type="Pfam" id="PF10512"/>
    </source>
</evidence>
<dbReference type="InterPro" id="IPR018851">
    <property type="entry name" value="Borealin_N"/>
</dbReference>
<evidence type="ECO:0000256" key="5">
    <source>
        <dbReference type="ARBA" id="ARBA00023306"/>
    </source>
</evidence>
<dbReference type="GO" id="GO:0051301">
    <property type="term" value="P:cell division"/>
    <property type="evidence" value="ECO:0007669"/>
    <property type="project" value="UniProtKB-KW"/>
</dbReference>
<dbReference type="AlphaFoldDB" id="D6PJ39"/>
<dbReference type="EMBL" id="GU943090">
    <property type="protein sequence ID" value="ADD95740.1"/>
    <property type="molecule type" value="Genomic_DNA"/>
</dbReference>
<protein>
    <submittedName>
        <fullName evidence="10">Uncharacterized protein</fullName>
    </submittedName>
</protein>
<dbReference type="InterPro" id="IPR018867">
    <property type="entry name" value="Cell_div_borealin"/>
</dbReference>
<evidence type="ECO:0000259" key="8">
    <source>
        <dbReference type="Pfam" id="PF10444"/>
    </source>
</evidence>
<dbReference type="InterPro" id="IPR046466">
    <property type="entry name" value="Borealin_C"/>
</dbReference>
<evidence type="ECO:0000256" key="6">
    <source>
        <dbReference type="ARBA" id="ARBA00023328"/>
    </source>
</evidence>
<keyword evidence="6" id="KW-0137">Centromere</keyword>
<feature type="compositionally biased region" description="Polar residues" evidence="7">
    <location>
        <begin position="135"/>
        <end position="171"/>
    </location>
</feature>
<feature type="compositionally biased region" description="Low complexity" evidence="7">
    <location>
        <begin position="103"/>
        <end position="127"/>
    </location>
</feature>
<feature type="domain" description="Borealin N-terminal" evidence="8">
    <location>
        <begin position="34"/>
        <end position="87"/>
    </location>
</feature>
<reference evidence="10" key="1">
    <citation type="journal article" date="2010" name="ISME J.">
        <title>Metagenome of the Mediterranean deep chlorophyll maximum studied by direct and fosmid library 454 pyrosequencing.</title>
        <authorList>
            <person name="Ghai R."/>
            <person name="Martin-Cuadrado A.B."/>
            <person name="Molto A.G."/>
            <person name="Heredia I.G."/>
            <person name="Cabrera R."/>
            <person name="Martin J."/>
            <person name="Verdu M."/>
            <person name="Deschamps P."/>
            <person name="Moreira D."/>
            <person name="Lopez-Garcia P."/>
            <person name="Mira A."/>
            <person name="Rodriguez-Valera F."/>
        </authorList>
    </citation>
    <scope>NUCLEOTIDE SEQUENCE</scope>
</reference>
<dbReference type="PANTHER" id="PTHR16040:SF7">
    <property type="entry name" value="AUSTRALIN, ISOFORM A-RELATED"/>
    <property type="match status" value="1"/>
</dbReference>
<comment type="subcellular location">
    <subcellularLocation>
        <location evidence="1">Chromosome</location>
        <location evidence="1">Centromere</location>
    </subcellularLocation>
</comment>
<dbReference type="Pfam" id="PF10444">
    <property type="entry name" value="Nbl1_Borealin_N"/>
    <property type="match status" value="1"/>
</dbReference>
<feature type="region of interest" description="Disordered" evidence="7">
    <location>
        <begin position="187"/>
        <end position="211"/>
    </location>
</feature>
<sequence>MNRKKTVHKAPSKAAVSEELGSGVDVQYNPDIIEGAIRDLETRMESKCMQIKKDADFMCTSIKQAFHLELIKLPSQVKQMSLTRFREEFGDSLEAVTRGKGASSSSSKAIENSRSSGNIRSSGSTSGMKKFGSRESGSVSSNNYSVFQTPSGTKTNGNNQHETSATPSVSTARKRFAREGEIILSANGSPLGEYEGTGTVIKPKNSNSNVPATPLQVPLSNGQVIDIEDTDIDSLSSDAKQDALAKMEAMMANMQALMEKLQK</sequence>
<evidence type="ECO:0000256" key="4">
    <source>
        <dbReference type="ARBA" id="ARBA00022776"/>
    </source>
</evidence>
<evidence type="ECO:0000313" key="10">
    <source>
        <dbReference type="EMBL" id="ADD95740.1"/>
    </source>
</evidence>
<feature type="domain" description="Borealin C-terminal" evidence="9">
    <location>
        <begin position="146"/>
        <end position="259"/>
    </location>
</feature>
<evidence type="ECO:0000256" key="3">
    <source>
        <dbReference type="ARBA" id="ARBA00022618"/>
    </source>
</evidence>
<organism evidence="10">
    <name type="scientific">uncultured organism MedDCM-OCT-S04-C2</name>
    <dbReference type="NCBI Taxonomy" id="743613"/>
    <lineage>
        <taxon>unclassified sequences</taxon>
        <taxon>environmental samples</taxon>
    </lineage>
</organism>
<evidence type="ECO:0000256" key="2">
    <source>
        <dbReference type="ARBA" id="ARBA00022454"/>
    </source>
</evidence>
<dbReference type="Gene3D" id="6.10.250.1900">
    <property type="match status" value="1"/>
</dbReference>
<proteinExistence type="predicted"/>
<accession>D6PJ39</accession>
<feature type="region of interest" description="Disordered" evidence="7">
    <location>
        <begin position="95"/>
        <end position="172"/>
    </location>
</feature>
<keyword evidence="3" id="KW-0132">Cell division</keyword>